<dbReference type="PANTHER" id="PTHR47331:SF1">
    <property type="entry name" value="GAG-LIKE PROTEIN"/>
    <property type="match status" value="1"/>
</dbReference>
<dbReference type="PANTHER" id="PTHR47331">
    <property type="entry name" value="PHD-TYPE DOMAIN-CONTAINING PROTEIN"/>
    <property type="match status" value="1"/>
</dbReference>
<reference evidence="2" key="1">
    <citation type="journal article" date="2014" name="PLoS ONE">
        <title>Transcriptome-Based Identification of ABC Transporters in the Western Tarnished Plant Bug Lygus hesperus.</title>
        <authorList>
            <person name="Hull J.J."/>
            <person name="Chaney K."/>
            <person name="Geib S.M."/>
            <person name="Fabrick J.A."/>
            <person name="Brent C.S."/>
            <person name="Walsh D."/>
            <person name="Lavine L.C."/>
        </authorList>
    </citation>
    <scope>NUCLEOTIDE SEQUENCE</scope>
</reference>
<protein>
    <submittedName>
        <fullName evidence="2">Membrane-spanning 4-domains subfamily A member 6A</fullName>
    </submittedName>
</protein>
<evidence type="ECO:0000313" key="2">
    <source>
        <dbReference type="EMBL" id="JAG21657.1"/>
    </source>
</evidence>
<sequence length="329" mass="35928">FPKFTDLRDFVQKRLHVLQMTPVSPSVKSETPKSPVKFPKSPNKISKPVTQSALMARSSEPQAAAKLRCYLCRDAHAILKCPQFQKSTPAQRLELLRRFDGCRNCLATTHRTKDCTSSGSCRECHKRHHTELHLPVAPAAHSPQAEDPQPNNSGFAGTSTHLNAGVLLSTVVARIQDANGKPLEFRGILDAGSHFSFLTEDCARRLRKSSRPFQGAIAGVNHSPLQQVKGQINITFHAPGSATPLETDAIIVPSITPPLPQSTLVSGMWEDYLSYSLSDPNFTKPGPIAFLIGADLYADVVTGAPITLHEEGPRLMPTVFGYAVMGRYT</sequence>
<accession>A0A0A9XLS7</accession>
<feature type="region of interest" description="Disordered" evidence="1">
    <location>
        <begin position="139"/>
        <end position="158"/>
    </location>
</feature>
<organism evidence="2">
    <name type="scientific">Lygus hesperus</name>
    <name type="common">Western plant bug</name>
    <dbReference type="NCBI Taxonomy" id="30085"/>
    <lineage>
        <taxon>Eukaryota</taxon>
        <taxon>Metazoa</taxon>
        <taxon>Ecdysozoa</taxon>
        <taxon>Arthropoda</taxon>
        <taxon>Hexapoda</taxon>
        <taxon>Insecta</taxon>
        <taxon>Pterygota</taxon>
        <taxon>Neoptera</taxon>
        <taxon>Paraneoptera</taxon>
        <taxon>Hemiptera</taxon>
        <taxon>Heteroptera</taxon>
        <taxon>Panheteroptera</taxon>
        <taxon>Cimicomorpha</taxon>
        <taxon>Miridae</taxon>
        <taxon>Mirini</taxon>
        <taxon>Lygus</taxon>
    </lineage>
</organism>
<name>A0A0A9XLS7_LYGHE</name>
<gene>
    <name evidence="2" type="primary">MS4A6A</name>
    <name evidence="2" type="ORF">CM83_103896</name>
</gene>
<dbReference type="EMBL" id="GBHO01021947">
    <property type="protein sequence ID" value="JAG21657.1"/>
    <property type="molecule type" value="Transcribed_RNA"/>
</dbReference>
<feature type="compositionally biased region" description="Polar residues" evidence="1">
    <location>
        <begin position="149"/>
        <end position="158"/>
    </location>
</feature>
<reference evidence="2" key="2">
    <citation type="submission" date="2014-07" db="EMBL/GenBank/DDBJ databases">
        <authorList>
            <person name="Hull J."/>
        </authorList>
    </citation>
    <scope>NUCLEOTIDE SEQUENCE</scope>
</reference>
<feature type="non-terminal residue" evidence="2">
    <location>
        <position position="1"/>
    </location>
</feature>
<feature type="non-terminal residue" evidence="2">
    <location>
        <position position="329"/>
    </location>
</feature>
<proteinExistence type="predicted"/>
<feature type="region of interest" description="Disordered" evidence="1">
    <location>
        <begin position="23"/>
        <end position="45"/>
    </location>
</feature>
<evidence type="ECO:0000256" key="1">
    <source>
        <dbReference type="SAM" id="MobiDB-lite"/>
    </source>
</evidence>
<dbReference type="AlphaFoldDB" id="A0A0A9XLS7"/>